<evidence type="ECO:0000256" key="4">
    <source>
        <dbReference type="ARBA" id="ARBA00022750"/>
    </source>
</evidence>
<gene>
    <name evidence="8" type="ORF">EPA86_10100</name>
</gene>
<sequence>MSIYNNLIKNNNIMHTPLQLPITNIYGKGDYSVVVHLGSEQAPVNLLLDTGSSTLVVKEGVYQTKHDKQLTPSAIAQEVNYGIGGWNGPVIKSGITLSNYDLANKSKVGSEQITLTKGDIAVVSGKQQVATFGDADGILGLAYHHLNKGFNLTSYFTQQNISPATTYPWPFSDASETSPTSTDLNAFKKFLWQYPEHDIVPYFTELEEEHLVANKFAFYSKRSSIFVDEANKDINIATSPIADIEPLMQLSENQGALILGGGEEQTDLYQGEFQSIQVEHDVYYNVELVSVQVGDKPVIKAEPLEQSHVKSYFTNAIIDTGAGAIVLTATIYEQVIRDLIAINPSYEALLTPFKDYKEQYTGVDASLIELDKWPTIYFNFVSNSSNANGEGHIDNEEKPTIQLACTPQTYWQLNCPTFGRASLKLLSQLPQWPNQSIIGLPLLNNYYVVFDRSEDTNGVIKFAKQK</sequence>
<feature type="domain" description="Peptidase A1" evidence="7">
    <location>
        <begin position="31"/>
        <end position="463"/>
    </location>
</feature>
<evidence type="ECO:0000259" key="7">
    <source>
        <dbReference type="PROSITE" id="PS51767"/>
    </source>
</evidence>
<comment type="similarity">
    <text evidence="1">Belongs to the peptidase A1 family.</text>
</comment>
<dbReference type="EMBL" id="SAWY01000020">
    <property type="protein sequence ID" value="TPH15160.1"/>
    <property type="molecule type" value="Genomic_DNA"/>
</dbReference>
<evidence type="ECO:0000256" key="5">
    <source>
        <dbReference type="ARBA" id="ARBA00022801"/>
    </source>
</evidence>
<dbReference type="SUPFAM" id="SSF50630">
    <property type="entry name" value="Acid proteases"/>
    <property type="match status" value="1"/>
</dbReference>
<dbReference type="InterPro" id="IPR033121">
    <property type="entry name" value="PEPTIDASE_A1"/>
</dbReference>
<evidence type="ECO:0000256" key="1">
    <source>
        <dbReference type="ARBA" id="ARBA00007447"/>
    </source>
</evidence>
<dbReference type="PANTHER" id="PTHR47965:SF12">
    <property type="entry name" value="ASPARTIC PROTEINASE 3-RELATED"/>
    <property type="match status" value="1"/>
</dbReference>
<comment type="caution">
    <text evidence="8">The sequence shown here is derived from an EMBL/GenBank/DDBJ whole genome shotgun (WGS) entry which is preliminary data.</text>
</comment>
<keyword evidence="6" id="KW-0865">Zymogen</keyword>
<keyword evidence="2" id="KW-0645">Protease</keyword>
<dbReference type="AlphaFoldDB" id="A0A502KTW5"/>
<keyword evidence="3" id="KW-0732">Signal</keyword>
<evidence type="ECO:0000256" key="3">
    <source>
        <dbReference type="ARBA" id="ARBA00022729"/>
    </source>
</evidence>
<evidence type="ECO:0000313" key="9">
    <source>
        <dbReference type="Proteomes" id="UP000315303"/>
    </source>
</evidence>
<dbReference type="PANTHER" id="PTHR47965">
    <property type="entry name" value="ASPARTYL PROTEASE-RELATED"/>
    <property type="match status" value="1"/>
</dbReference>
<dbReference type="Proteomes" id="UP000315303">
    <property type="component" value="Unassembled WGS sequence"/>
</dbReference>
<dbReference type="InterPro" id="IPR001461">
    <property type="entry name" value="Aspartic_peptidase_A1"/>
</dbReference>
<keyword evidence="4" id="KW-0064">Aspartyl protease</keyword>
<dbReference type="PRINTS" id="PR00792">
    <property type="entry name" value="PEPSIN"/>
</dbReference>
<dbReference type="InterPro" id="IPR001969">
    <property type="entry name" value="Aspartic_peptidase_AS"/>
</dbReference>
<proteinExistence type="inferred from homology"/>
<dbReference type="PROSITE" id="PS51767">
    <property type="entry name" value="PEPTIDASE_A1"/>
    <property type="match status" value="1"/>
</dbReference>
<organism evidence="8 9">
    <name type="scientific">Litorilituus lipolyticus</name>
    <dbReference type="NCBI Taxonomy" id="2491017"/>
    <lineage>
        <taxon>Bacteria</taxon>
        <taxon>Pseudomonadati</taxon>
        <taxon>Pseudomonadota</taxon>
        <taxon>Gammaproteobacteria</taxon>
        <taxon>Alteromonadales</taxon>
        <taxon>Colwelliaceae</taxon>
        <taxon>Litorilituus</taxon>
    </lineage>
</organism>
<dbReference type="OrthoDB" id="6381203at2"/>
<dbReference type="InterPro" id="IPR034164">
    <property type="entry name" value="Pepsin-like_dom"/>
</dbReference>
<name>A0A502KTW5_9GAMM</name>
<keyword evidence="9" id="KW-1185">Reference proteome</keyword>
<evidence type="ECO:0000256" key="2">
    <source>
        <dbReference type="ARBA" id="ARBA00022670"/>
    </source>
</evidence>
<reference evidence="8 9" key="1">
    <citation type="submission" date="2019-01" db="EMBL/GenBank/DDBJ databases">
        <title>Litorilituus lipolytica sp. nov., isolated from intertidal sand of the Yellow Sea in China.</title>
        <authorList>
            <person name="Liu A."/>
        </authorList>
    </citation>
    <scope>NUCLEOTIDE SEQUENCE [LARGE SCALE GENOMIC DNA]</scope>
    <source>
        <strain evidence="8 9">RZ04</strain>
    </source>
</reference>
<dbReference type="PROSITE" id="PS00141">
    <property type="entry name" value="ASP_PROTEASE"/>
    <property type="match status" value="1"/>
</dbReference>
<dbReference type="Pfam" id="PF00026">
    <property type="entry name" value="Asp"/>
    <property type="match status" value="1"/>
</dbReference>
<dbReference type="GO" id="GO:0006508">
    <property type="term" value="P:proteolysis"/>
    <property type="evidence" value="ECO:0007669"/>
    <property type="project" value="UniProtKB-KW"/>
</dbReference>
<dbReference type="InterPro" id="IPR021109">
    <property type="entry name" value="Peptidase_aspartic_dom_sf"/>
</dbReference>
<keyword evidence="5" id="KW-0378">Hydrolase</keyword>
<evidence type="ECO:0000256" key="6">
    <source>
        <dbReference type="ARBA" id="ARBA00023145"/>
    </source>
</evidence>
<dbReference type="RefSeq" id="WP_140603315.1">
    <property type="nucleotide sequence ID" value="NZ_SAWY01000020.1"/>
</dbReference>
<dbReference type="CDD" id="cd05471">
    <property type="entry name" value="pepsin_like"/>
    <property type="match status" value="1"/>
</dbReference>
<protein>
    <submittedName>
        <fullName evidence="8">A1 family peptidase</fullName>
    </submittedName>
</protein>
<accession>A0A502KTW5</accession>
<dbReference type="GO" id="GO:0004190">
    <property type="term" value="F:aspartic-type endopeptidase activity"/>
    <property type="evidence" value="ECO:0007669"/>
    <property type="project" value="UniProtKB-KW"/>
</dbReference>
<evidence type="ECO:0000313" key="8">
    <source>
        <dbReference type="EMBL" id="TPH15160.1"/>
    </source>
</evidence>
<dbReference type="Gene3D" id="2.40.70.10">
    <property type="entry name" value="Acid Proteases"/>
    <property type="match status" value="2"/>
</dbReference>